<dbReference type="OrthoDB" id="408631at2759"/>
<feature type="chain" id="PRO_5034418743" description="Carboxylic ester hydrolase" evidence="3">
    <location>
        <begin position="22"/>
        <end position="553"/>
    </location>
</feature>
<dbReference type="PANTHER" id="PTHR11559">
    <property type="entry name" value="CARBOXYLESTERASE"/>
    <property type="match status" value="1"/>
</dbReference>
<dbReference type="InterPro" id="IPR019819">
    <property type="entry name" value="Carboxylesterase_B_CS"/>
</dbReference>
<name>A0A8E2EU09_9PEZI</name>
<feature type="signal peptide" evidence="3">
    <location>
        <begin position="1"/>
        <end position="21"/>
    </location>
</feature>
<evidence type="ECO:0000313" key="6">
    <source>
        <dbReference type="Proteomes" id="UP000250140"/>
    </source>
</evidence>
<dbReference type="PROSITE" id="PS00941">
    <property type="entry name" value="CARBOXYLESTERASE_B_2"/>
    <property type="match status" value="1"/>
</dbReference>
<evidence type="ECO:0000259" key="4">
    <source>
        <dbReference type="Pfam" id="PF00135"/>
    </source>
</evidence>
<dbReference type="EMBL" id="KV750418">
    <property type="protein sequence ID" value="OCL04861.1"/>
    <property type="molecule type" value="Genomic_DNA"/>
</dbReference>
<dbReference type="EC" id="3.1.1.-" evidence="3"/>
<dbReference type="GO" id="GO:0016787">
    <property type="term" value="F:hydrolase activity"/>
    <property type="evidence" value="ECO:0007669"/>
    <property type="project" value="UniProtKB-KW"/>
</dbReference>
<proteinExistence type="inferred from homology"/>
<dbReference type="InterPro" id="IPR050309">
    <property type="entry name" value="Type-B_Carboxylest/Lipase"/>
</dbReference>
<dbReference type="Pfam" id="PF00135">
    <property type="entry name" value="COesterase"/>
    <property type="match status" value="1"/>
</dbReference>
<dbReference type="SUPFAM" id="SSF53474">
    <property type="entry name" value="alpha/beta-Hydrolases"/>
    <property type="match status" value="1"/>
</dbReference>
<dbReference type="Proteomes" id="UP000250140">
    <property type="component" value="Unassembled WGS sequence"/>
</dbReference>
<dbReference type="FunFam" id="3.40.50.1820:FF:000499">
    <property type="entry name" value="Carboxylic ester hydrolase"/>
    <property type="match status" value="1"/>
</dbReference>
<reference evidence="5 6" key="1">
    <citation type="journal article" date="2016" name="Nat. Commun.">
        <title>Ectomycorrhizal ecology is imprinted in the genome of the dominant symbiotic fungus Cenococcum geophilum.</title>
        <authorList>
            <consortium name="DOE Joint Genome Institute"/>
            <person name="Peter M."/>
            <person name="Kohler A."/>
            <person name="Ohm R.A."/>
            <person name="Kuo A."/>
            <person name="Krutzmann J."/>
            <person name="Morin E."/>
            <person name="Arend M."/>
            <person name="Barry K.W."/>
            <person name="Binder M."/>
            <person name="Choi C."/>
            <person name="Clum A."/>
            <person name="Copeland A."/>
            <person name="Grisel N."/>
            <person name="Haridas S."/>
            <person name="Kipfer T."/>
            <person name="LaButti K."/>
            <person name="Lindquist E."/>
            <person name="Lipzen A."/>
            <person name="Maire R."/>
            <person name="Meier B."/>
            <person name="Mihaltcheva S."/>
            <person name="Molinier V."/>
            <person name="Murat C."/>
            <person name="Poggeler S."/>
            <person name="Quandt C.A."/>
            <person name="Sperisen C."/>
            <person name="Tritt A."/>
            <person name="Tisserant E."/>
            <person name="Crous P.W."/>
            <person name="Henrissat B."/>
            <person name="Nehls U."/>
            <person name="Egli S."/>
            <person name="Spatafora J.W."/>
            <person name="Grigoriev I.V."/>
            <person name="Martin F.M."/>
        </authorList>
    </citation>
    <scope>NUCLEOTIDE SEQUENCE [LARGE SCALE GENOMIC DNA]</scope>
    <source>
        <strain evidence="5 6">CBS 207.34</strain>
    </source>
</reference>
<dbReference type="Gene3D" id="3.40.50.1820">
    <property type="entry name" value="alpha/beta hydrolase"/>
    <property type="match status" value="1"/>
</dbReference>
<dbReference type="PROSITE" id="PS00122">
    <property type="entry name" value="CARBOXYLESTERASE_B_1"/>
    <property type="match status" value="1"/>
</dbReference>
<accession>A0A8E2EU09</accession>
<keyword evidence="2 3" id="KW-0378">Hydrolase</keyword>
<organism evidence="5 6">
    <name type="scientific">Glonium stellatum</name>
    <dbReference type="NCBI Taxonomy" id="574774"/>
    <lineage>
        <taxon>Eukaryota</taxon>
        <taxon>Fungi</taxon>
        <taxon>Dikarya</taxon>
        <taxon>Ascomycota</taxon>
        <taxon>Pezizomycotina</taxon>
        <taxon>Dothideomycetes</taxon>
        <taxon>Pleosporomycetidae</taxon>
        <taxon>Gloniales</taxon>
        <taxon>Gloniaceae</taxon>
        <taxon>Glonium</taxon>
    </lineage>
</organism>
<evidence type="ECO:0000313" key="5">
    <source>
        <dbReference type="EMBL" id="OCL04861.1"/>
    </source>
</evidence>
<sequence length="553" mass="59816">MPLSSFKPLALVLSSLGLVYAATNSSLPIVDLGYRLQQASSYNVTGGFYNFSNIRYAAPPIGNLRFAPPQTPTANRSEVHNGNIGRVCPQATPSWYNTAGVFVTDILLSKAFNPSSSIPTPTATPAPDPRISEDCLFLDVFVPRQVFESAGLGYGAPVLVWIYGGGYTLGEKASYNPAGLLSASGNVSNGEIIYVAMNYRLGGFGWLSGPSFQAEGGAANAGLLDQRFALEWVQQYIGLFGGDKNRVTIIGESAGGGSVMHQITAYGGSRGPVPFQQAISQSPGFLPLGSNYGQEQIYNQVLQLNNCTNLEELRQVPTALLIQSNLVQIGQASYGEFVYGPVVDGDFAPLLAGQLLAQGRFDKSLRVMVGHNADEGLAFTSPYVQTEDLFEEYFRTSFPAVSAATVYYLTQQLYPPVFDGTYGYVNETQRTNLALSDLAFTCNTFYLDTAFANRTYSYLFSIAPALHGQDVPYTYYTGGPPSSSVANTTVAVAMQDYITSFVKTGQPSAEGMPAFHMYGPNATILDLNYTSISHMVDDTANQRCVWWQKALYF</sequence>
<dbReference type="InterPro" id="IPR029058">
    <property type="entry name" value="AB_hydrolase_fold"/>
</dbReference>
<feature type="domain" description="Carboxylesterase type B" evidence="4">
    <location>
        <begin position="45"/>
        <end position="543"/>
    </location>
</feature>
<keyword evidence="6" id="KW-1185">Reference proteome</keyword>
<dbReference type="InterPro" id="IPR002018">
    <property type="entry name" value="CarbesteraseB"/>
</dbReference>
<evidence type="ECO:0000256" key="2">
    <source>
        <dbReference type="ARBA" id="ARBA00022801"/>
    </source>
</evidence>
<keyword evidence="3" id="KW-0732">Signal</keyword>
<dbReference type="AlphaFoldDB" id="A0A8E2EU09"/>
<gene>
    <name evidence="5" type="ORF">AOQ84DRAFT_345583</name>
</gene>
<protein>
    <recommendedName>
        <fullName evidence="3">Carboxylic ester hydrolase</fullName>
        <ecNumber evidence="3">3.1.1.-</ecNumber>
    </recommendedName>
</protein>
<comment type="similarity">
    <text evidence="1 3">Belongs to the type-B carboxylesterase/lipase family.</text>
</comment>
<dbReference type="InterPro" id="IPR019826">
    <property type="entry name" value="Carboxylesterase_B_AS"/>
</dbReference>
<evidence type="ECO:0000256" key="3">
    <source>
        <dbReference type="RuleBase" id="RU361235"/>
    </source>
</evidence>
<evidence type="ECO:0000256" key="1">
    <source>
        <dbReference type="ARBA" id="ARBA00005964"/>
    </source>
</evidence>